<feature type="compositionally biased region" description="Polar residues" evidence="3">
    <location>
        <begin position="41"/>
        <end position="54"/>
    </location>
</feature>
<name>A0AA41V420_PAPNU</name>
<evidence type="ECO:0000256" key="1">
    <source>
        <dbReference type="ARBA" id="ARBA00023117"/>
    </source>
</evidence>
<keyword evidence="1 2" id="KW-0103">Bromodomain</keyword>
<accession>A0AA41V420</accession>
<feature type="region of interest" description="Disordered" evidence="3">
    <location>
        <begin position="1"/>
        <end position="23"/>
    </location>
</feature>
<evidence type="ECO:0000313" key="5">
    <source>
        <dbReference type="EMBL" id="MCL7031127.1"/>
    </source>
</evidence>
<feature type="non-terminal residue" evidence="5">
    <location>
        <position position="1"/>
    </location>
</feature>
<evidence type="ECO:0000256" key="2">
    <source>
        <dbReference type="PROSITE-ProRule" id="PRU00035"/>
    </source>
</evidence>
<gene>
    <name evidence="5" type="ORF">MKW94_022515</name>
</gene>
<evidence type="ECO:0000259" key="4">
    <source>
        <dbReference type="PROSITE" id="PS50014"/>
    </source>
</evidence>
<sequence length="234" mass="26996">MGKIVVEEKPKKKKGRPSLLDLQKRRLLQQQQEQEELLKKTNPNFRNIPNSINNLDDGRKNGYEDDEDYEEDGNGKRKEKKLKFVVKLQNSHDSSSYLNTNSYNLDSNLLDDGNGGENPYKKRKINDVVGDGSAQHCFDQTEEKHNFNFNFNSTSNTQQGLPLESGPTKPLPDKKLLFFILDRLQKKDTYSVFSEPVDPEELPDYFEIIQNPMDFGTVRKKLDVGAYATLEQFE</sequence>
<proteinExistence type="predicted"/>
<reference evidence="5" key="1">
    <citation type="submission" date="2022-03" db="EMBL/GenBank/DDBJ databases">
        <title>A functionally conserved STORR gene fusion in Papaver species that diverged 16.8 million years ago.</title>
        <authorList>
            <person name="Catania T."/>
        </authorList>
    </citation>
    <scope>NUCLEOTIDE SEQUENCE</scope>
    <source>
        <strain evidence="5">S-191538</strain>
    </source>
</reference>
<dbReference type="PRINTS" id="PR00503">
    <property type="entry name" value="BROMODOMAIN"/>
</dbReference>
<dbReference type="Proteomes" id="UP001177140">
    <property type="component" value="Unassembled WGS sequence"/>
</dbReference>
<evidence type="ECO:0000313" key="6">
    <source>
        <dbReference type="Proteomes" id="UP001177140"/>
    </source>
</evidence>
<dbReference type="PANTHER" id="PTHR22881:SF27">
    <property type="entry name" value="BROMODOMAIN CONTAINING 7_9"/>
    <property type="match status" value="1"/>
</dbReference>
<dbReference type="PROSITE" id="PS50014">
    <property type="entry name" value="BROMODOMAIN_2"/>
    <property type="match status" value="1"/>
</dbReference>
<comment type="caution">
    <text evidence="5">The sequence shown here is derived from an EMBL/GenBank/DDBJ whole genome shotgun (WGS) entry which is preliminary data.</text>
</comment>
<keyword evidence="6" id="KW-1185">Reference proteome</keyword>
<feature type="domain" description="Bromo" evidence="4">
    <location>
        <begin position="185"/>
        <end position="234"/>
    </location>
</feature>
<dbReference type="AlphaFoldDB" id="A0AA41V420"/>
<dbReference type="PANTHER" id="PTHR22881">
    <property type="entry name" value="BROMODOMAIN CONTAINING PROTEIN"/>
    <property type="match status" value="1"/>
</dbReference>
<dbReference type="SUPFAM" id="SSF47370">
    <property type="entry name" value="Bromodomain"/>
    <property type="match status" value="1"/>
</dbReference>
<dbReference type="SMART" id="SM00297">
    <property type="entry name" value="BROMO"/>
    <property type="match status" value="1"/>
</dbReference>
<evidence type="ECO:0000256" key="3">
    <source>
        <dbReference type="SAM" id="MobiDB-lite"/>
    </source>
</evidence>
<dbReference type="InterPro" id="IPR051831">
    <property type="entry name" value="Bromodomain_contain_prot"/>
</dbReference>
<feature type="compositionally biased region" description="Basic and acidic residues" evidence="3">
    <location>
        <begin position="1"/>
        <end position="10"/>
    </location>
</feature>
<dbReference type="InterPro" id="IPR036427">
    <property type="entry name" value="Bromodomain-like_sf"/>
</dbReference>
<feature type="region of interest" description="Disordered" evidence="3">
    <location>
        <begin position="37"/>
        <end position="76"/>
    </location>
</feature>
<dbReference type="Gene3D" id="1.20.920.10">
    <property type="entry name" value="Bromodomain-like"/>
    <property type="match status" value="1"/>
</dbReference>
<dbReference type="Pfam" id="PF00439">
    <property type="entry name" value="Bromodomain"/>
    <property type="match status" value="1"/>
</dbReference>
<organism evidence="5 6">
    <name type="scientific">Papaver nudicaule</name>
    <name type="common">Iceland poppy</name>
    <dbReference type="NCBI Taxonomy" id="74823"/>
    <lineage>
        <taxon>Eukaryota</taxon>
        <taxon>Viridiplantae</taxon>
        <taxon>Streptophyta</taxon>
        <taxon>Embryophyta</taxon>
        <taxon>Tracheophyta</taxon>
        <taxon>Spermatophyta</taxon>
        <taxon>Magnoliopsida</taxon>
        <taxon>Ranunculales</taxon>
        <taxon>Papaveraceae</taxon>
        <taxon>Papaveroideae</taxon>
        <taxon>Papaver</taxon>
    </lineage>
</organism>
<dbReference type="InterPro" id="IPR001487">
    <property type="entry name" value="Bromodomain"/>
</dbReference>
<dbReference type="EMBL" id="JAJJMA010108969">
    <property type="protein sequence ID" value="MCL7031127.1"/>
    <property type="molecule type" value="Genomic_DNA"/>
</dbReference>
<protein>
    <recommendedName>
        <fullName evidence="4">Bromo domain-containing protein</fullName>
    </recommendedName>
</protein>